<dbReference type="OrthoDB" id="835034at2"/>
<protein>
    <submittedName>
        <fullName evidence="1">Uncharacterized protein</fullName>
    </submittedName>
</protein>
<proteinExistence type="predicted"/>
<dbReference type="AlphaFoldDB" id="S7WFB5"/>
<evidence type="ECO:0000313" key="2">
    <source>
        <dbReference type="Proteomes" id="UP000014974"/>
    </source>
</evidence>
<name>S7WFB5_9BACT</name>
<dbReference type="EMBL" id="ATNM01000192">
    <property type="protein sequence ID" value="EPR65444.1"/>
    <property type="molecule type" value="Genomic_DNA"/>
</dbReference>
<accession>S7WFB5</accession>
<dbReference type="InterPro" id="IPR025316">
    <property type="entry name" value="DUF4221"/>
</dbReference>
<comment type="caution">
    <text evidence="1">The sequence shown here is derived from an EMBL/GenBank/DDBJ whole genome shotgun (WGS) entry which is preliminary data.</text>
</comment>
<organism evidence="1 2">
    <name type="scientific">Cyclobacterium qasimii M12-11B</name>
    <dbReference type="NCBI Taxonomy" id="641524"/>
    <lineage>
        <taxon>Bacteria</taxon>
        <taxon>Pseudomonadati</taxon>
        <taxon>Bacteroidota</taxon>
        <taxon>Cytophagia</taxon>
        <taxon>Cytophagales</taxon>
        <taxon>Cyclobacteriaceae</taxon>
        <taxon>Cyclobacterium</taxon>
    </lineage>
</organism>
<reference evidence="1 2" key="1">
    <citation type="journal article" date="2013" name="Genome Announc.">
        <title>Draft Genome Sequence of Cyclobacterium qasimii Strain M12-11BT, Isolated from Arctic Marine Sediment.</title>
        <authorList>
            <person name="Shivaji S."/>
            <person name="Ara S."/>
            <person name="Singh A."/>
            <person name="Kumar Pinnaka A."/>
        </authorList>
    </citation>
    <scope>NUCLEOTIDE SEQUENCE [LARGE SCALE GENOMIC DNA]</scope>
    <source>
        <strain evidence="1 2">M12-11B</strain>
    </source>
</reference>
<dbReference type="Proteomes" id="UP000014974">
    <property type="component" value="Unassembled WGS sequence"/>
</dbReference>
<dbReference type="Pfam" id="PF13970">
    <property type="entry name" value="DUF4221"/>
    <property type="match status" value="1"/>
</dbReference>
<gene>
    <name evidence="1" type="ORF">ADICYQ_5550</name>
</gene>
<evidence type="ECO:0000313" key="1">
    <source>
        <dbReference type="EMBL" id="EPR65444.1"/>
    </source>
</evidence>
<sequence>MPPFWDEKNKVFYRFSFEENEKKTKVYLTAYDGELNQIGESLVPQLIKKPAKHFAKDGQILDL</sequence>